<dbReference type="FunFam" id="2.70.70.10:FF:000006">
    <property type="entry name" value="M23 family peptidase"/>
    <property type="match status" value="1"/>
</dbReference>
<evidence type="ECO:0000259" key="3">
    <source>
        <dbReference type="Pfam" id="PF01551"/>
    </source>
</evidence>
<reference evidence="5" key="1">
    <citation type="submission" date="2020-08" db="EMBL/GenBank/DDBJ databases">
        <title>Genome public.</title>
        <authorList>
            <person name="Liu C."/>
            <person name="Sun Q."/>
        </authorList>
    </citation>
    <scope>NUCLEOTIDE SEQUENCE</scope>
    <source>
        <strain evidence="5">NSJ-12</strain>
    </source>
</reference>
<proteinExistence type="predicted"/>
<feature type="coiled-coil region" evidence="2">
    <location>
        <begin position="25"/>
        <end position="101"/>
    </location>
</feature>
<comment type="caution">
    <text evidence="5">The sequence shown here is derived from an EMBL/GenBank/DDBJ whole genome shotgun (WGS) entry which is preliminary data.</text>
</comment>
<dbReference type="AlphaFoldDB" id="A0A926IDC9"/>
<dbReference type="InterPro" id="IPR011055">
    <property type="entry name" value="Dup_hybrid_motif"/>
</dbReference>
<dbReference type="Gene3D" id="6.10.250.3150">
    <property type="match status" value="1"/>
</dbReference>
<dbReference type="InterPro" id="IPR057309">
    <property type="entry name" value="PcsB_CC"/>
</dbReference>
<dbReference type="InterPro" id="IPR016047">
    <property type="entry name" value="M23ase_b-sheet_dom"/>
</dbReference>
<evidence type="ECO:0000259" key="4">
    <source>
        <dbReference type="Pfam" id="PF24568"/>
    </source>
</evidence>
<dbReference type="Pfam" id="PF24568">
    <property type="entry name" value="CC_PcsB"/>
    <property type="match status" value="1"/>
</dbReference>
<feature type="coiled-coil region" evidence="2">
    <location>
        <begin position="151"/>
        <end position="238"/>
    </location>
</feature>
<keyword evidence="6" id="KW-1185">Reference proteome</keyword>
<feature type="domain" description="Peptidoglycan hydrolase PcsB coiled-coil" evidence="4">
    <location>
        <begin position="94"/>
        <end position="168"/>
    </location>
</feature>
<keyword evidence="2" id="KW-0175">Coiled coil</keyword>
<feature type="domain" description="M23ase beta-sheet core" evidence="3">
    <location>
        <begin position="275"/>
        <end position="369"/>
    </location>
</feature>
<dbReference type="CDD" id="cd12797">
    <property type="entry name" value="M23_peptidase"/>
    <property type="match status" value="1"/>
</dbReference>
<name>A0A926IDC9_9FIRM</name>
<dbReference type="SUPFAM" id="SSF51261">
    <property type="entry name" value="Duplicated hybrid motif"/>
    <property type="match status" value="1"/>
</dbReference>
<sequence>MKRNELVLWMTIIAVSIMPLQASSISKKKDELEATQQSIKDSKNQLEQVEAEKAQLEKEVDALDRKIINAEEKLLAIEKDMATKKAQVQKAESELADAIKKKEYQYEATKERMAQMYKNKKSGYIELIFSSGSLGELLNRTKYIKVISEYDNQLLEEYKQQEKVIENKKQTLEQEETEIKKLYANQSSAMKELESMRADKNAKIKAKDSKANSLNAEIDEMEAISKQLEKDIKRLTENSTVKYSGGKFEWPVPGYYRISSEYNPRENPVLKIPEFHQGIDIPAPYGKRVNAAASGKVIVAGWVNGFGNTVMIDHGSGIVTIYGHNSSVVVDVGDQVSKGQQVAKIGSTGRSTGNHCHFEVRINGSHTSPWNYLKK</sequence>
<accession>A0A926IDC9</accession>
<dbReference type="Pfam" id="PF01551">
    <property type="entry name" value="Peptidase_M23"/>
    <property type="match status" value="1"/>
</dbReference>
<dbReference type="PANTHER" id="PTHR21666:SF289">
    <property type="entry name" value="L-ALA--D-GLU ENDOPEPTIDASE"/>
    <property type="match status" value="1"/>
</dbReference>
<dbReference type="Proteomes" id="UP000655830">
    <property type="component" value="Unassembled WGS sequence"/>
</dbReference>
<evidence type="ECO:0000313" key="5">
    <source>
        <dbReference type="EMBL" id="MBC8579622.1"/>
    </source>
</evidence>
<evidence type="ECO:0000313" key="6">
    <source>
        <dbReference type="Proteomes" id="UP000655830"/>
    </source>
</evidence>
<evidence type="ECO:0000256" key="1">
    <source>
        <dbReference type="ARBA" id="ARBA00022729"/>
    </source>
</evidence>
<dbReference type="PANTHER" id="PTHR21666">
    <property type="entry name" value="PEPTIDASE-RELATED"/>
    <property type="match status" value="1"/>
</dbReference>
<protein>
    <submittedName>
        <fullName evidence="5">Peptidoglycan DD-metalloendopeptidase family protein</fullName>
    </submittedName>
</protein>
<dbReference type="Gene3D" id="2.70.70.10">
    <property type="entry name" value="Glucose Permease (Domain IIA)"/>
    <property type="match status" value="1"/>
</dbReference>
<dbReference type="RefSeq" id="WP_249332626.1">
    <property type="nucleotide sequence ID" value="NZ_JACRSY010000012.1"/>
</dbReference>
<evidence type="ECO:0000256" key="2">
    <source>
        <dbReference type="SAM" id="Coils"/>
    </source>
</evidence>
<gene>
    <name evidence="5" type="ORF">H8718_08775</name>
</gene>
<keyword evidence="1" id="KW-0732">Signal</keyword>
<dbReference type="EMBL" id="JACRSY010000012">
    <property type="protein sequence ID" value="MBC8579622.1"/>
    <property type="molecule type" value="Genomic_DNA"/>
</dbReference>
<dbReference type="GO" id="GO:0004222">
    <property type="term" value="F:metalloendopeptidase activity"/>
    <property type="evidence" value="ECO:0007669"/>
    <property type="project" value="TreeGrafter"/>
</dbReference>
<dbReference type="InterPro" id="IPR050570">
    <property type="entry name" value="Cell_wall_metabolism_enzyme"/>
</dbReference>
<organism evidence="5 6">
    <name type="scientific">Zhenhengia yiwuensis</name>
    <dbReference type="NCBI Taxonomy" id="2763666"/>
    <lineage>
        <taxon>Bacteria</taxon>
        <taxon>Bacillati</taxon>
        <taxon>Bacillota</taxon>
        <taxon>Clostridia</taxon>
        <taxon>Lachnospirales</taxon>
        <taxon>Lachnospiraceae</taxon>
        <taxon>Zhenhengia</taxon>
    </lineage>
</organism>